<dbReference type="Proteomes" id="UP000006866">
    <property type="component" value="Chromosome"/>
</dbReference>
<feature type="domain" description="Siroheme decarboxylase NirL-like HTH" evidence="7">
    <location>
        <begin position="10"/>
        <end position="55"/>
    </location>
</feature>
<dbReference type="PANTHER" id="PTHR43413">
    <property type="entry name" value="TRANSCRIPTIONAL REGULATOR, ASNC FAMILY"/>
    <property type="match status" value="1"/>
</dbReference>
<evidence type="ECO:0000256" key="2">
    <source>
        <dbReference type="ARBA" id="ARBA00023444"/>
    </source>
</evidence>
<dbReference type="HOGENOM" id="CLU_112007_0_1_9"/>
<evidence type="ECO:0000256" key="5">
    <source>
        <dbReference type="ARBA" id="ARBA00048470"/>
    </source>
</evidence>
<comment type="pathway">
    <text evidence="2">Porphyrin-containing compound metabolism.</text>
</comment>
<evidence type="ECO:0000259" key="6">
    <source>
        <dbReference type="Pfam" id="PF17805"/>
    </source>
</evidence>
<proteinExistence type="inferred from homology"/>
<dbReference type="RefSeq" id="WP_014553490.1">
    <property type="nucleotide sequence ID" value="NC_017455.1"/>
</dbReference>
<dbReference type="InterPro" id="IPR036390">
    <property type="entry name" value="WH_DNA-bd_sf"/>
</dbReference>
<dbReference type="PATRIC" id="fig|572479.3.peg.1345"/>
<dbReference type="InterPro" id="IPR050684">
    <property type="entry name" value="HTH-Siroheme_Decarb"/>
</dbReference>
<reference evidence="8 9" key="2">
    <citation type="journal article" date="2011" name="Stand. Genomic Sci.">
        <title>Complete genome sequence of the extremely halophilic Halanaerobium praevalens type strain (GSL).</title>
        <authorList>
            <person name="Ivanova N."/>
            <person name="Sikorski J."/>
            <person name="Chertkov O."/>
            <person name="Nolan M."/>
            <person name="Lucas S."/>
            <person name="Hammon N."/>
            <person name="Deshpande S."/>
            <person name="Cheng J.F."/>
            <person name="Tapia R."/>
            <person name="Han C."/>
            <person name="Goodwin L."/>
            <person name="Pitluck S."/>
            <person name="Huntemann M."/>
            <person name="Liolios K."/>
            <person name="Pagani I."/>
            <person name="Mavromatis K."/>
            <person name="Ovchinikova G."/>
            <person name="Pati A."/>
            <person name="Chen A."/>
            <person name="Palaniappan K."/>
            <person name="Land M."/>
            <person name="Hauser L."/>
            <person name="Brambilla E.M."/>
            <person name="Kannan K.P."/>
            <person name="Rohde M."/>
            <person name="Tindall B.J."/>
            <person name="Goker M."/>
            <person name="Detter J.C."/>
            <person name="Woyke T."/>
            <person name="Bristow J."/>
            <person name="Eisen J.A."/>
            <person name="Markowitz V."/>
            <person name="Hugenholtz P."/>
            <person name="Kyrpides N.C."/>
            <person name="Klenk H.P."/>
            <person name="Lapidus A."/>
        </authorList>
    </citation>
    <scope>NUCLEOTIDE SEQUENCE [LARGE SCALE GENOMIC DNA]</scope>
    <source>
        <strain evidence="9">ATCC 33744 / DSM 2228 / GSL</strain>
    </source>
</reference>
<name>E3DMX4_HALPG</name>
<dbReference type="InterPro" id="IPR053953">
    <property type="entry name" value="NirdL-like_HTH"/>
</dbReference>
<dbReference type="PANTHER" id="PTHR43413:SF1">
    <property type="entry name" value="SIROHEME DECARBOXYLASE NIRL SUBUNIT"/>
    <property type="match status" value="1"/>
</dbReference>
<sequence>MNKKLVDKLDKQIIKAFEKDIPLTLNPYQEIAANLNIEKDELLKRLKKLKEKKILKRVSAILHHRDSGYRANGMFVCDFKEENISQYGKEISKLDSVSHCYQRKKYQNWPYNFYAMMHAQDKLSLETKISKLAIKYKIKDYQILYSTEELKKTSMQYFIHDFDI</sequence>
<reference evidence="9" key="1">
    <citation type="submission" date="2010-10" db="EMBL/GenBank/DDBJ databases">
        <title>The complete genome of Halanaerobium praevalens DSM 2228.</title>
        <authorList>
            <consortium name="US DOE Joint Genome Institute (JGI-PGF)"/>
            <person name="Lucas S."/>
            <person name="Copeland A."/>
            <person name="Lapidus A."/>
            <person name="Glavina del Rio T."/>
            <person name="Dalin E."/>
            <person name="Tice H."/>
            <person name="Bruce D."/>
            <person name="Goodwin L."/>
            <person name="Pitluck S."/>
            <person name="Kyrpides N."/>
            <person name="Mavromatis K."/>
            <person name="Ivanova N."/>
            <person name="Ovchinnikova G."/>
            <person name="Chertkov O."/>
            <person name="Detter J.C."/>
            <person name="Han C."/>
            <person name="Larimer F."/>
            <person name="Land M."/>
            <person name="Hauser L."/>
            <person name="Markowitz V."/>
            <person name="Cheng J.-F."/>
            <person name="Hugenholtz P."/>
            <person name="Woyke T."/>
            <person name="Wu D."/>
            <person name="Tindall B."/>
            <person name="Pomrenke H.G."/>
            <person name="Brambilla E."/>
            <person name="Klenk H.-P."/>
            <person name="Eisen J.A."/>
        </authorList>
    </citation>
    <scope>NUCLEOTIDE SEQUENCE [LARGE SCALE GENOMIC DNA]</scope>
    <source>
        <strain evidence="9">ATCC 33744 / DSM 2228 / GSL</strain>
    </source>
</reference>
<evidence type="ECO:0000313" key="9">
    <source>
        <dbReference type="Proteomes" id="UP000006866"/>
    </source>
</evidence>
<dbReference type="EMBL" id="CP002175">
    <property type="protein sequence ID" value="ADO77463.1"/>
    <property type="molecule type" value="Genomic_DNA"/>
</dbReference>
<keyword evidence="1" id="KW-0456">Lyase</keyword>
<evidence type="ECO:0000256" key="1">
    <source>
        <dbReference type="ARBA" id="ARBA00023239"/>
    </source>
</evidence>
<dbReference type="KEGG" id="hpk:Hprae_1330"/>
<comment type="catalytic activity">
    <reaction evidence="5">
        <text>siroheme + 2 H(+) = 12,18-didecarboxysiroheme + 2 CO2</text>
        <dbReference type="Rhea" id="RHEA:19093"/>
        <dbReference type="ChEBI" id="CHEBI:15378"/>
        <dbReference type="ChEBI" id="CHEBI:16526"/>
        <dbReference type="ChEBI" id="CHEBI:60052"/>
        <dbReference type="ChEBI" id="CHEBI:140497"/>
        <dbReference type="EC" id="4.1.1.111"/>
    </reaction>
</comment>
<evidence type="ECO:0000313" key="8">
    <source>
        <dbReference type="EMBL" id="ADO77463.1"/>
    </source>
</evidence>
<protein>
    <recommendedName>
        <fullName evidence="4">siroheme decarboxylase</fullName>
        <ecNumber evidence="4">4.1.1.111</ecNumber>
    </recommendedName>
</protein>
<dbReference type="AlphaFoldDB" id="E3DMX4"/>
<dbReference type="GO" id="GO:0016829">
    <property type="term" value="F:lyase activity"/>
    <property type="evidence" value="ECO:0007669"/>
    <property type="project" value="UniProtKB-KW"/>
</dbReference>
<comment type="similarity">
    <text evidence="3">Belongs to the Ahb/Nir family.</text>
</comment>
<feature type="domain" description="Siroheme decarboxylase AsnC-like ligand binding" evidence="6">
    <location>
        <begin position="67"/>
        <end position="151"/>
    </location>
</feature>
<keyword evidence="9" id="KW-1185">Reference proteome</keyword>
<dbReference type="EC" id="4.1.1.111" evidence="4"/>
<dbReference type="OrthoDB" id="9806536at2"/>
<dbReference type="InterPro" id="IPR040523">
    <property type="entry name" value="AsnC_trans_reg2"/>
</dbReference>
<gene>
    <name evidence="8" type="ordered locus">Hprae_1330</name>
</gene>
<dbReference type="Pfam" id="PF17805">
    <property type="entry name" value="AsnC_trans_reg2"/>
    <property type="match status" value="1"/>
</dbReference>
<dbReference type="STRING" id="572479.Hprae_1330"/>
<dbReference type="SUPFAM" id="SSF46785">
    <property type="entry name" value="Winged helix' DNA-binding domain"/>
    <property type="match status" value="1"/>
</dbReference>
<dbReference type="eggNOG" id="COG1522">
    <property type="taxonomic scope" value="Bacteria"/>
</dbReference>
<evidence type="ECO:0000256" key="4">
    <source>
        <dbReference type="ARBA" id="ARBA00023471"/>
    </source>
</evidence>
<evidence type="ECO:0000256" key="3">
    <source>
        <dbReference type="ARBA" id="ARBA00023457"/>
    </source>
</evidence>
<dbReference type="Pfam" id="PF22451">
    <property type="entry name" value="NirdL-like_HTH"/>
    <property type="match status" value="1"/>
</dbReference>
<dbReference type="Gene3D" id="3.30.70.3460">
    <property type="match status" value="1"/>
</dbReference>
<organism evidence="8 9">
    <name type="scientific">Halanaerobium praevalens (strain ATCC 33744 / DSM 2228 / GSL)</name>
    <dbReference type="NCBI Taxonomy" id="572479"/>
    <lineage>
        <taxon>Bacteria</taxon>
        <taxon>Bacillati</taxon>
        <taxon>Bacillota</taxon>
        <taxon>Clostridia</taxon>
        <taxon>Halanaerobiales</taxon>
        <taxon>Halanaerobiaceae</taxon>
        <taxon>Halanaerobium</taxon>
    </lineage>
</organism>
<accession>E3DMX4</accession>
<evidence type="ECO:0000259" key="7">
    <source>
        <dbReference type="Pfam" id="PF22451"/>
    </source>
</evidence>